<dbReference type="InterPro" id="IPR010499">
    <property type="entry name" value="AraC_E-bd"/>
</dbReference>
<feature type="domain" description="HTH merR-type" evidence="2">
    <location>
        <begin position="4"/>
        <end position="74"/>
    </location>
</feature>
<dbReference type="Gene3D" id="1.10.1660.10">
    <property type="match status" value="1"/>
</dbReference>
<dbReference type="PROSITE" id="PS50937">
    <property type="entry name" value="HTH_MERR_2"/>
    <property type="match status" value="1"/>
</dbReference>
<dbReference type="Gene3D" id="3.20.80.10">
    <property type="entry name" value="Regulatory factor, effector binding domain"/>
    <property type="match status" value="1"/>
</dbReference>
<dbReference type="InterPro" id="IPR047057">
    <property type="entry name" value="MerR_fam"/>
</dbReference>
<dbReference type="Proteomes" id="UP000292695">
    <property type="component" value="Unassembled WGS sequence"/>
</dbReference>
<dbReference type="SMART" id="SM00422">
    <property type="entry name" value="HTH_MERR"/>
    <property type="match status" value="1"/>
</dbReference>
<reference evidence="3 4" key="1">
    <citation type="submission" date="2019-02" db="EMBL/GenBank/DDBJ databases">
        <title>Kribbella capetownensis sp. nov. and Kribbella speibonae sp. nov., isolated from soil.</title>
        <authorList>
            <person name="Curtis S.M."/>
            <person name="Norton I."/>
            <person name="Everest G.J."/>
            <person name="Meyers P.R."/>
        </authorList>
    </citation>
    <scope>NUCLEOTIDE SEQUENCE [LARGE SCALE GENOMIC DNA]</scope>
    <source>
        <strain evidence="3 4">DSM 27082</strain>
    </source>
</reference>
<evidence type="ECO:0000259" key="2">
    <source>
        <dbReference type="PROSITE" id="PS50937"/>
    </source>
</evidence>
<dbReference type="SUPFAM" id="SSF46955">
    <property type="entry name" value="Putative DNA-binding domain"/>
    <property type="match status" value="1"/>
</dbReference>
<dbReference type="InterPro" id="IPR009061">
    <property type="entry name" value="DNA-bd_dom_put_sf"/>
</dbReference>
<keyword evidence="4" id="KW-1185">Reference proteome</keyword>
<dbReference type="InterPro" id="IPR011256">
    <property type="entry name" value="Reg_factor_effector_dom_sf"/>
</dbReference>
<sequence length="266" mass="29266">MRSGLTIGEFARATHLSVRTLRRYHENGLLEPAAVDPSSGYRYYSVEQIPSAQVIHRLRELDVPLAEVGKIIATDDPGRRAELVAVHLERLQETLERTRAAVTSLQRLLRPAPGDLEVQLRSEPARLVAGITDILSLDEVLPWYDGAMAELDAAVARPVGPPGGHYDDELFAEGRGTVLVYYPVSEAPSLGRVRPVELPAAELAATIHRGPHDDIDVTYGRLATWVHEHALAVAGPVQETYWIGPRDDSDPAAWRTGIAWPVFRVS</sequence>
<dbReference type="PANTHER" id="PTHR30204">
    <property type="entry name" value="REDOX-CYCLING DRUG-SENSING TRANSCRIPTIONAL ACTIVATOR SOXR"/>
    <property type="match status" value="1"/>
</dbReference>
<accession>A0A4R0IBJ3</accession>
<dbReference type="GO" id="GO:0003677">
    <property type="term" value="F:DNA binding"/>
    <property type="evidence" value="ECO:0007669"/>
    <property type="project" value="UniProtKB-KW"/>
</dbReference>
<dbReference type="CDD" id="cd01107">
    <property type="entry name" value="HTH_BmrR"/>
    <property type="match status" value="1"/>
</dbReference>
<keyword evidence="1" id="KW-0238">DNA-binding</keyword>
<evidence type="ECO:0000256" key="1">
    <source>
        <dbReference type="ARBA" id="ARBA00023125"/>
    </source>
</evidence>
<dbReference type="SUPFAM" id="SSF55136">
    <property type="entry name" value="Probable bacterial effector-binding domain"/>
    <property type="match status" value="1"/>
</dbReference>
<dbReference type="RefSeq" id="WP_131294660.1">
    <property type="nucleotide sequence ID" value="NZ_SJKA01000014.1"/>
</dbReference>
<organism evidence="3 4">
    <name type="scientific">Kribbella sindirgiensis</name>
    <dbReference type="NCBI Taxonomy" id="1124744"/>
    <lineage>
        <taxon>Bacteria</taxon>
        <taxon>Bacillati</taxon>
        <taxon>Actinomycetota</taxon>
        <taxon>Actinomycetes</taxon>
        <taxon>Propionibacteriales</taxon>
        <taxon>Kribbellaceae</taxon>
        <taxon>Kribbella</taxon>
    </lineage>
</organism>
<dbReference type="Pfam" id="PF06445">
    <property type="entry name" value="GyrI-like"/>
    <property type="match status" value="1"/>
</dbReference>
<proteinExistence type="predicted"/>
<dbReference type="SMART" id="SM00871">
    <property type="entry name" value="AraC_E_bind"/>
    <property type="match status" value="1"/>
</dbReference>
<dbReference type="GO" id="GO:0003700">
    <property type="term" value="F:DNA-binding transcription factor activity"/>
    <property type="evidence" value="ECO:0007669"/>
    <property type="project" value="InterPro"/>
</dbReference>
<dbReference type="Pfam" id="PF13411">
    <property type="entry name" value="MerR_1"/>
    <property type="match status" value="1"/>
</dbReference>
<evidence type="ECO:0000313" key="3">
    <source>
        <dbReference type="EMBL" id="TCC26181.1"/>
    </source>
</evidence>
<dbReference type="OrthoDB" id="7849865at2"/>
<protein>
    <submittedName>
        <fullName evidence="3">MerR family transcriptional regulator</fullName>
    </submittedName>
</protein>
<gene>
    <name evidence="3" type="ORF">E0H50_32175</name>
</gene>
<evidence type="ECO:0000313" key="4">
    <source>
        <dbReference type="Proteomes" id="UP000292695"/>
    </source>
</evidence>
<dbReference type="PANTHER" id="PTHR30204:SF97">
    <property type="entry name" value="MERR FAMILY REGULATORY PROTEIN"/>
    <property type="match status" value="1"/>
</dbReference>
<dbReference type="AlphaFoldDB" id="A0A4R0IBJ3"/>
<dbReference type="InterPro" id="IPR000551">
    <property type="entry name" value="MerR-type_HTH_dom"/>
</dbReference>
<name>A0A4R0IBJ3_9ACTN</name>
<comment type="caution">
    <text evidence="3">The sequence shown here is derived from an EMBL/GenBank/DDBJ whole genome shotgun (WGS) entry which is preliminary data.</text>
</comment>
<dbReference type="InterPro" id="IPR029442">
    <property type="entry name" value="GyrI-like"/>
</dbReference>
<dbReference type="EMBL" id="SJKA01000014">
    <property type="protein sequence ID" value="TCC26181.1"/>
    <property type="molecule type" value="Genomic_DNA"/>
</dbReference>